<dbReference type="InterPro" id="IPR036264">
    <property type="entry name" value="Bact_exopeptidase_dim_dom"/>
</dbReference>
<keyword evidence="4" id="KW-1185">Reference proteome</keyword>
<dbReference type="Gene3D" id="3.40.630.10">
    <property type="entry name" value="Zn peptidases"/>
    <property type="match status" value="2"/>
</dbReference>
<gene>
    <name evidence="3" type="ORF">SAMN02745912_01394</name>
</gene>
<dbReference type="GO" id="GO:0016805">
    <property type="term" value="F:dipeptidase activity"/>
    <property type="evidence" value="ECO:0007669"/>
    <property type="project" value="TreeGrafter"/>
</dbReference>
<evidence type="ECO:0000313" key="3">
    <source>
        <dbReference type="EMBL" id="SHJ86373.1"/>
    </source>
</evidence>
<dbReference type="InterPro" id="IPR002933">
    <property type="entry name" value="Peptidase_M20"/>
</dbReference>
<dbReference type="AlphaFoldDB" id="A0A1M6MSW9"/>
<accession>A0A1M6MSW9</accession>
<feature type="binding site" evidence="1">
    <location>
        <position position="186"/>
    </location>
    <ligand>
        <name>Mn(2+)</name>
        <dbReference type="ChEBI" id="CHEBI:29035"/>
        <label>2</label>
    </ligand>
</feature>
<keyword evidence="1" id="KW-0479">Metal-binding</keyword>
<dbReference type="GO" id="GO:0046657">
    <property type="term" value="P:folic acid catabolic process"/>
    <property type="evidence" value="ECO:0007669"/>
    <property type="project" value="TreeGrafter"/>
</dbReference>
<comment type="cofactor">
    <cofactor evidence="1">
        <name>Mn(2+)</name>
        <dbReference type="ChEBI" id="CHEBI:29035"/>
    </cofactor>
    <text evidence="1">The Mn(2+) ion enhances activity.</text>
</comment>
<feature type="binding site" evidence="1">
    <location>
        <position position="148"/>
    </location>
    <ligand>
        <name>Mn(2+)</name>
        <dbReference type="ChEBI" id="CHEBI:29035"/>
        <label>2</label>
    </ligand>
</feature>
<dbReference type="GO" id="GO:0046872">
    <property type="term" value="F:metal ion binding"/>
    <property type="evidence" value="ECO:0007669"/>
    <property type="project" value="UniProtKB-KW"/>
</dbReference>
<dbReference type="InterPro" id="IPR017439">
    <property type="entry name" value="Amidohydrolase"/>
</dbReference>
<dbReference type="OrthoDB" id="9776731at2"/>
<dbReference type="EMBL" id="FRAG01000012">
    <property type="protein sequence ID" value="SHJ86373.1"/>
    <property type="molecule type" value="Genomic_DNA"/>
</dbReference>
<feature type="binding site" evidence="1">
    <location>
        <position position="150"/>
    </location>
    <ligand>
        <name>Mn(2+)</name>
        <dbReference type="ChEBI" id="CHEBI:29035"/>
        <label>2</label>
    </ligand>
</feature>
<name>A0A1M6MSW9_PARC5</name>
<dbReference type="SUPFAM" id="SSF55031">
    <property type="entry name" value="Bacterial exopeptidase dimerisation domain"/>
    <property type="match status" value="1"/>
</dbReference>
<dbReference type="GO" id="GO:0005737">
    <property type="term" value="C:cytoplasm"/>
    <property type="evidence" value="ECO:0007669"/>
    <property type="project" value="TreeGrafter"/>
</dbReference>
<dbReference type="InterPro" id="IPR052030">
    <property type="entry name" value="Peptidase_M20/M20A_hydrolases"/>
</dbReference>
<dbReference type="NCBIfam" id="TIGR01891">
    <property type="entry name" value="amidohydrolases"/>
    <property type="match status" value="1"/>
</dbReference>
<dbReference type="Pfam" id="PF07687">
    <property type="entry name" value="M20_dimer"/>
    <property type="match status" value="1"/>
</dbReference>
<feature type="binding site" evidence="1">
    <location>
        <position position="210"/>
    </location>
    <ligand>
        <name>Mn(2+)</name>
        <dbReference type="ChEBI" id="CHEBI:29035"/>
        <label>2</label>
    </ligand>
</feature>
<feature type="domain" description="Peptidase M20 dimerisation" evidence="2">
    <location>
        <begin position="233"/>
        <end position="325"/>
    </location>
</feature>
<dbReference type="GO" id="GO:0071713">
    <property type="term" value="F:para-aminobenzoyl-glutamate hydrolase activity"/>
    <property type="evidence" value="ECO:0007669"/>
    <property type="project" value="TreeGrafter"/>
</dbReference>
<evidence type="ECO:0000313" key="4">
    <source>
        <dbReference type="Proteomes" id="UP000184465"/>
    </source>
</evidence>
<dbReference type="Proteomes" id="UP000184465">
    <property type="component" value="Unassembled WGS sequence"/>
</dbReference>
<feature type="binding site" evidence="1">
    <location>
        <position position="407"/>
    </location>
    <ligand>
        <name>Mn(2+)</name>
        <dbReference type="ChEBI" id="CHEBI:29035"/>
        <label>2</label>
    </ligand>
</feature>
<proteinExistence type="predicted"/>
<protein>
    <submittedName>
        <fullName evidence="3">Aminobenzoyl-glutamate utilization protein A</fullName>
    </submittedName>
</protein>
<dbReference type="PANTHER" id="PTHR30575">
    <property type="entry name" value="PEPTIDASE M20"/>
    <property type="match status" value="1"/>
</dbReference>
<reference evidence="4" key="1">
    <citation type="submission" date="2016-11" db="EMBL/GenBank/DDBJ databases">
        <authorList>
            <person name="Varghese N."/>
            <person name="Submissions S."/>
        </authorList>
    </citation>
    <scope>NUCLEOTIDE SEQUENCE [LARGE SCALE GENOMIC DNA]</scope>
    <source>
        <strain evidence="4">DSM 15212 / CIP 107654 / DViRD3</strain>
    </source>
</reference>
<dbReference type="STRING" id="1121301.SAMN02745912_01394"/>
<dbReference type="InterPro" id="IPR011650">
    <property type="entry name" value="Peptidase_M20_dimer"/>
</dbReference>
<dbReference type="PANTHER" id="PTHR30575:SF3">
    <property type="entry name" value="PEPTIDASE M20 DIMERISATION DOMAIN-CONTAINING PROTEIN"/>
    <property type="match status" value="1"/>
</dbReference>
<organism evidence="3 4">
    <name type="scientific">Paramaledivibacter caminithermalis (strain DSM 15212 / CIP 107654 / DViRD3)</name>
    <name type="common">Clostridium caminithermale</name>
    <dbReference type="NCBI Taxonomy" id="1121301"/>
    <lineage>
        <taxon>Bacteria</taxon>
        <taxon>Bacillati</taxon>
        <taxon>Bacillota</taxon>
        <taxon>Clostridia</taxon>
        <taxon>Peptostreptococcales</taxon>
        <taxon>Caminicellaceae</taxon>
        <taxon>Paramaledivibacter</taxon>
    </lineage>
</organism>
<dbReference type="Pfam" id="PF01546">
    <property type="entry name" value="Peptidase_M20"/>
    <property type="match status" value="1"/>
</dbReference>
<sequence>MEKDICKFIEAIKERIIYYRRDFHKYPEVGWTEFRTASKIARRLTELGFDVKLGRDVLKEEDRMGLPSEEELDFHYKRALEQGADKEFIKPLKGGFTGVVGTMDLGDGPVLALRFDIDALKIRENNGENHAPSRLGFLSVNNDIMHACGHDCHAAIGLGVAEVLSNFKEKLDGYGTVKLIFQPAEEGVRGAKAMVGAGILDDVDYVIGGHIGLVAQAGTLVCGVNGFMATTKFDVSFKGLAAHAGGNPNKGKNTMLAACTSVLNLHSIPRHGKGASRINVGTLVSGTDRNIIPDSSIMKVETRGETTEVNDYLRNYAVRIIENASKMHDVDYEIKYMGESICAASSHELINRVKNIGSNLKCFDNIINVFTTSGGSEDFNFMMDKVQKNGGQGVYFAIGTDIKGGHHNSLFDINEEDMLKAVKLFSVLCVDILNNHDKN</sequence>
<dbReference type="SUPFAM" id="SSF53187">
    <property type="entry name" value="Zn-dependent exopeptidases"/>
    <property type="match status" value="1"/>
</dbReference>
<dbReference type="PIRSF" id="PIRSF005962">
    <property type="entry name" value="Pept_M20D_amidohydro"/>
    <property type="match status" value="1"/>
</dbReference>
<evidence type="ECO:0000259" key="2">
    <source>
        <dbReference type="Pfam" id="PF07687"/>
    </source>
</evidence>
<keyword evidence="1" id="KW-0464">Manganese</keyword>
<evidence type="ECO:0000256" key="1">
    <source>
        <dbReference type="PIRSR" id="PIRSR005962-1"/>
    </source>
</evidence>
<dbReference type="RefSeq" id="WP_073148320.1">
    <property type="nucleotide sequence ID" value="NZ_FRAG01000012.1"/>
</dbReference>